<keyword evidence="6" id="KW-1185">Reference proteome</keyword>
<comment type="caution">
    <text evidence="3">Lacks conserved residue(s) required for the propagation of feature annotation.</text>
</comment>
<dbReference type="Pfam" id="PF00264">
    <property type="entry name" value="Tyrosinase"/>
    <property type="match status" value="1"/>
</dbReference>
<feature type="domain" description="ShKT" evidence="5">
    <location>
        <begin position="488"/>
        <end position="522"/>
    </location>
</feature>
<evidence type="ECO:0000313" key="6">
    <source>
        <dbReference type="Proteomes" id="UP000492821"/>
    </source>
</evidence>
<dbReference type="Gene3D" id="1.10.1280.10">
    <property type="entry name" value="Di-copper center containing domain from catechol oxidase"/>
    <property type="match status" value="1"/>
</dbReference>
<evidence type="ECO:0000256" key="4">
    <source>
        <dbReference type="SAM" id="MobiDB-lite"/>
    </source>
</evidence>
<dbReference type="SMART" id="SM00254">
    <property type="entry name" value="ShKT"/>
    <property type="match status" value="2"/>
</dbReference>
<name>A0A7E4VF65_PANRE</name>
<dbReference type="PANTHER" id="PTHR11474:SF126">
    <property type="entry name" value="TYROSINASE-LIKE PROTEIN TYR-1-RELATED"/>
    <property type="match status" value="1"/>
</dbReference>
<evidence type="ECO:0000313" key="7">
    <source>
        <dbReference type="WBParaSite" id="Pan_g20359.t1"/>
    </source>
</evidence>
<dbReference type="InterPro" id="IPR003582">
    <property type="entry name" value="ShKT_dom"/>
</dbReference>
<dbReference type="Pfam" id="PF01549">
    <property type="entry name" value="ShK"/>
    <property type="match status" value="2"/>
</dbReference>
<dbReference type="PROSITE" id="PS00497">
    <property type="entry name" value="TYROSINASE_1"/>
    <property type="match status" value="1"/>
</dbReference>
<dbReference type="Proteomes" id="UP000492821">
    <property type="component" value="Unassembled WGS sequence"/>
</dbReference>
<dbReference type="PROSITE" id="PS00498">
    <property type="entry name" value="TYROSINASE_2"/>
    <property type="match status" value="1"/>
</dbReference>
<evidence type="ECO:0000256" key="3">
    <source>
        <dbReference type="PROSITE-ProRule" id="PRU01005"/>
    </source>
</evidence>
<feature type="region of interest" description="Disordered" evidence="4">
    <location>
        <begin position="429"/>
        <end position="476"/>
    </location>
</feature>
<keyword evidence="3" id="KW-1015">Disulfide bond</keyword>
<protein>
    <submittedName>
        <fullName evidence="7">ShTK domain protein</fullName>
    </submittedName>
</protein>
<keyword evidence="1" id="KW-0479">Metal-binding</keyword>
<organism evidence="6 7">
    <name type="scientific">Panagrellus redivivus</name>
    <name type="common">Microworm</name>
    <dbReference type="NCBI Taxonomy" id="6233"/>
    <lineage>
        <taxon>Eukaryota</taxon>
        <taxon>Metazoa</taxon>
        <taxon>Ecdysozoa</taxon>
        <taxon>Nematoda</taxon>
        <taxon>Chromadorea</taxon>
        <taxon>Rhabditida</taxon>
        <taxon>Tylenchina</taxon>
        <taxon>Panagrolaimomorpha</taxon>
        <taxon>Panagrolaimoidea</taxon>
        <taxon>Panagrolaimidae</taxon>
        <taxon>Panagrellus</taxon>
    </lineage>
</organism>
<dbReference type="GO" id="GO:0046872">
    <property type="term" value="F:metal ion binding"/>
    <property type="evidence" value="ECO:0007669"/>
    <property type="project" value="UniProtKB-KW"/>
</dbReference>
<dbReference type="GO" id="GO:0016491">
    <property type="term" value="F:oxidoreductase activity"/>
    <property type="evidence" value="ECO:0007669"/>
    <property type="project" value="InterPro"/>
</dbReference>
<evidence type="ECO:0000256" key="2">
    <source>
        <dbReference type="ARBA" id="ARBA00023008"/>
    </source>
</evidence>
<feature type="domain" description="ShKT" evidence="5">
    <location>
        <begin position="532"/>
        <end position="566"/>
    </location>
</feature>
<dbReference type="PROSITE" id="PS51670">
    <property type="entry name" value="SHKT"/>
    <property type="match status" value="2"/>
</dbReference>
<dbReference type="PANTHER" id="PTHR11474">
    <property type="entry name" value="TYROSINASE FAMILY MEMBER"/>
    <property type="match status" value="1"/>
</dbReference>
<sequence>MRARQWISNQQQQEANTVVFAPAVPQQPSLSPAVPQPFRPSQYTCMDIGCLCSYMRGLSGPGGQCTLQNGQPMRQAIRREYRQLSDNERNRFHAALQQLKRSGEYDRLSAQHREVGTASGAHSGPGFLPWHREYLKRIEIALRMIDPSVAMPYWDSVMDFYLPNPRDSILWSPLFLGENDASGAVVNGPFGGWGTLEGHAHIQRALGNEGRLFNESDIQNVLRQTEIQNILAYTAPQNGCPYPTNYGALEYSHASVHLWVGGDMRPPAQSANDPTFFVHHSFVDYIWEMWRQSRQSRWTREQAYPQDYVYCANQQHFSNANMRPFAISNRDGLSNAYTDNMYRYAPRPTCSHQNPGACNSNYLFCDTRFNYAHCVSKVKQGGNCRGFEGLDACWNGFCNNGRCIPGQMPMATTRRTFATTVRPQLQMTPARAFPRATVRPPLPGKKASPKTATRKPPPPQPNAVRAPAQNPLRNNAANTTISTGPAMCLNDDPCCPIWASRQECRSNTNYMSRYCKRSCGYCRAPIDRRQGCFNRHNNCAYFRNQGECTRRRQWMSENCRAACGWCNMSPSQLCLSVARFSRM</sequence>
<proteinExistence type="predicted"/>
<dbReference type="WBParaSite" id="Pan_g20359.t1">
    <property type="protein sequence ID" value="Pan_g20359.t1"/>
    <property type="gene ID" value="Pan_g20359"/>
</dbReference>
<feature type="compositionally biased region" description="Low complexity" evidence="4">
    <location>
        <begin position="462"/>
        <end position="471"/>
    </location>
</feature>
<feature type="disulfide bond" evidence="3">
    <location>
        <begin position="532"/>
        <end position="566"/>
    </location>
</feature>
<evidence type="ECO:0000256" key="1">
    <source>
        <dbReference type="ARBA" id="ARBA00022723"/>
    </source>
</evidence>
<reference evidence="7" key="2">
    <citation type="submission" date="2020-10" db="UniProtKB">
        <authorList>
            <consortium name="WormBaseParasite"/>
        </authorList>
    </citation>
    <scope>IDENTIFICATION</scope>
</reference>
<keyword evidence="2" id="KW-0186">Copper</keyword>
<dbReference type="SUPFAM" id="SSF48056">
    <property type="entry name" value="Di-copper centre-containing domain"/>
    <property type="match status" value="1"/>
</dbReference>
<dbReference type="PRINTS" id="PR00092">
    <property type="entry name" value="TYROSINASE"/>
</dbReference>
<reference evidence="6" key="1">
    <citation type="journal article" date="2013" name="Genetics">
        <title>The draft genome and transcriptome of Panagrellus redivivus are shaped by the harsh demands of a free-living lifestyle.</title>
        <authorList>
            <person name="Srinivasan J."/>
            <person name="Dillman A.R."/>
            <person name="Macchietto M.G."/>
            <person name="Heikkinen L."/>
            <person name="Lakso M."/>
            <person name="Fracchia K.M."/>
            <person name="Antoshechkin I."/>
            <person name="Mortazavi A."/>
            <person name="Wong G."/>
            <person name="Sternberg P.W."/>
        </authorList>
    </citation>
    <scope>NUCLEOTIDE SEQUENCE [LARGE SCALE GENOMIC DNA]</scope>
    <source>
        <strain evidence="6">MT8872</strain>
    </source>
</reference>
<dbReference type="InterPro" id="IPR050316">
    <property type="entry name" value="Tyrosinase/Hemocyanin"/>
</dbReference>
<dbReference type="InterPro" id="IPR008922">
    <property type="entry name" value="Di-copper_centre_dom_sf"/>
</dbReference>
<evidence type="ECO:0000259" key="5">
    <source>
        <dbReference type="PROSITE" id="PS51670"/>
    </source>
</evidence>
<dbReference type="InterPro" id="IPR002227">
    <property type="entry name" value="Tyrosinase_Cu-bd"/>
</dbReference>
<dbReference type="AlphaFoldDB" id="A0A7E4VF65"/>
<accession>A0A7E4VF65</accession>
<feature type="disulfide bond" evidence="3">
    <location>
        <begin position="488"/>
        <end position="522"/>
    </location>
</feature>